<dbReference type="EMBL" id="CP002198">
    <property type="protein sequence ID" value="ADN16140.1"/>
    <property type="molecule type" value="Genomic_DNA"/>
</dbReference>
<dbReference type="Pfam" id="PF00583">
    <property type="entry name" value="Acetyltransf_1"/>
    <property type="match status" value="1"/>
</dbReference>
<dbReference type="InterPro" id="IPR053144">
    <property type="entry name" value="Acetyltransferase_Butenolide"/>
</dbReference>
<dbReference type="Proteomes" id="UP000008206">
    <property type="component" value="Chromosome"/>
</dbReference>
<dbReference type="Gene3D" id="3.40.630.30">
    <property type="match status" value="1"/>
</dbReference>
<evidence type="ECO:0000313" key="2">
    <source>
        <dbReference type="EMBL" id="ADN16140.1"/>
    </source>
</evidence>
<dbReference type="SUPFAM" id="SSF55729">
    <property type="entry name" value="Acyl-CoA N-acyltransferases (Nat)"/>
    <property type="match status" value="1"/>
</dbReference>
<accession>E0U901</accession>
<name>E0U901_GLOV7</name>
<proteinExistence type="predicted"/>
<dbReference type="HOGENOM" id="CLU_086503_3_1_3"/>
<keyword evidence="2" id="KW-0808">Transferase</keyword>
<keyword evidence="3" id="KW-1185">Reference proteome</keyword>
<dbReference type="eggNOG" id="COG0454">
    <property type="taxonomic scope" value="Bacteria"/>
</dbReference>
<dbReference type="AlphaFoldDB" id="E0U901"/>
<dbReference type="PROSITE" id="PS51186">
    <property type="entry name" value="GNAT"/>
    <property type="match status" value="1"/>
</dbReference>
<dbReference type="STRING" id="497965.Cyan7822_4222"/>
<protein>
    <submittedName>
        <fullName evidence="2">GCN5-related N-acetyltransferase</fullName>
    </submittedName>
</protein>
<dbReference type="PANTHER" id="PTHR43233">
    <property type="entry name" value="FAMILY N-ACETYLTRANSFERASE, PUTATIVE (AFU_ORTHOLOGUE AFUA_6G03350)-RELATED"/>
    <property type="match status" value="1"/>
</dbReference>
<dbReference type="CDD" id="cd04301">
    <property type="entry name" value="NAT_SF"/>
    <property type="match status" value="1"/>
</dbReference>
<dbReference type="PANTHER" id="PTHR43233:SF1">
    <property type="entry name" value="FAMILY N-ACETYLTRANSFERASE, PUTATIVE (AFU_ORTHOLOGUE AFUA_6G03350)-RELATED"/>
    <property type="match status" value="1"/>
</dbReference>
<sequence>MKPEIIDHLSEKQIQELCQLFQSTWWAKGRKLPDVQRMLNHSDLIVALCHHSSRQLLGFSRILTDYVYRAILFDVVIRDNYRQQGLGKILMEAIINHPDLQEIEGLILFCQPEVIPFYQKWGFWGKSDRLEIMIRPAAETELLQEKAGSLMN</sequence>
<dbReference type="GO" id="GO:0016747">
    <property type="term" value="F:acyltransferase activity, transferring groups other than amino-acyl groups"/>
    <property type="evidence" value="ECO:0007669"/>
    <property type="project" value="InterPro"/>
</dbReference>
<dbReference type="InterPro" id="IPR000182">
    <property type="entry name" value="GNAT_dom"/>
</dbReference>
<evidence type="ECO:0000313" key="3">
    <source>
        <dbReference type="Proteomes" id="UP000008206"/>
    </source>
</evidence>
<feature type="domain" description="N-acetyltransferase" evidence="1">
    <location>
        <begin position="4"/>
        <end position="138"/>
    </location>
</feature>
<dbReference type="KEGG" id="cyj:Cyan7822_4222"/>
<evidence type="ECO:0000259" key="1">
    <source>
        <dbReference type="PROSITE" id="PS51186"/>
    </source>
</evidence>
<gene>
    <name evidence="2" type="ordered locus">Cyan7822_4222</name>
</gene>
<organism evidence="2 3">
    <name type="scientific">Gloeothece verrucosa (strain PCC 7822)</name>
    <name type="common">Cyanothece sp. (strain PCC 7822)</name>
    <dbReference type="NCBI Taxonomy" id="497965"/>
    <lineage>
        <taxon>Bacteria</taxon>
        <taxon>Bacillati</taxon>
        <taxon>Cyanobacteriota</taxon>
        <taxon>Cyanophyceae</taxon>
        <taxon>Oscillatoriophycideae</taxon>
        <taxon>Chroococcales</taxon>
        <taxon>Aphanothecaceae</taxon>
        <taxon>Gloeothece</taxon>
        <taxon>Gloeothece verrucosa</taxon>
    </lineage>
</organism>
<dbReference type="RefSeq" id="WP_013324203.1">
    <property type="nucleotide sequence ID" value="NC_014501.1"/>
</dbReference>
<dbReference type="InterPro" id="IPR016181">
    <property type="entry name" value="Acyl_CoA_acyltransferase"/>
</dbReference>
<reference evidence="3" key="1">
    <citation type="journal article" date="2011" name="MBio">
        <title>Novel metabolic attributes of the genus Cyanothece, comprising a group of unicellular nitrogen-fixing Cyanobacteria.</title>
        <authorList>
            <person name="Bandyopadhyay A."/>
            <person name="Elvitigala T."/>
            <person name="Welsh E."/>
            <person name="Stockel J."/>
            <person name="Liberton M."/>
            <person name="Min H."/>
            <person name="Sherman L.A."/>
            <person name="Pakrasi H.B."/>
        </authorList>
    </citation>
    <scope>NUCLEOTIDE SEQUENCE [LARGE SCALE GENOMIC DNA]</scope>
    <source>
        <strain evidence="3">PCC 7822</strain>
    </source>
</reference>
<dbReference type="OrthoDB" id="9775804at2"/>